<feature type="signal peptide" evidence="1">
    <location>
        <begin position="1"/>
        <end position="22"/>
    </location>
</feature>
<evidence type="ECO:0000313" key="2">
    <source>
        <dbReference type="EMBL" id="SDY48055.1"/>
    </source>
</evidence>
<evidence type="ECO:0008006" key="4">
    <source>
        <dbReference type="Google" id="ProtNLM"/>
    </source>
</evidence>
<dbReference type="PROSITE" id="PS51257">
    <property type="entry name" value="PROKAR_LIPOPROTEIN"/>
    <property type="match status" value="1"/>
</dbReference>
<organism evidence="2 3">
    <name type="scientific">Micromonospora pattaloongensis</name>
    <dbReference type="NCBI Taxonomy" id="405436"/>
    <lineage>
        <taxon>Bacteria</taxon>
        <taxon>Bacillati</taxon>
        <taxon>Actinomycetota</taxon>
        <taxon>Actinomycetes</taxon>
        <taxon>Micromonosporales</taxon>
        <taxon>Micromonosporaceae</taxon>
        <taxon>Micromonospora</taxon>
    </lineage>
</organism>
<evidence type="ECO:0000313" key="3">
    <source>
        <dbReference type="Proteomes" id="UP000242415"/>
    </source>
</evidence>
<evidence type="ECO:0000256" key="1">
    <source>
        <dbReference type="SAM" id="SignalP"/>
    </source>
</evidence>
<sequence>MRTRFCVIGAGLLLLTACEAQAGAIPAGPAPVVADVPASAAGGACHLLDYDVIEQATGARFDVAVATRREQTYTCLVRARAASRPDLVLSATETSADVEIFTEDVVPRGAKPVKGLGKAGYRLAVPAASGQGPGVEVGWLSGNGRLLTLRYTLGTGQDAAAELSTRLVTLAQRVDAAAV</sequence>
<name>A0A1H3K8E1_9ACTN</name>
<feature type="chain" id="PRO_5017257536" description="DUF2020 domain-containing protein" evidence="1">
    <location>
        <begin position="23"/>
        <end position="179"/>
    </location>
</feature>
<keyword evidence="1" id="KW-0732">Signal</keyword>
<dbReference type="Proteomes" id="UP000242415">
    <property type="component" value="Unassembled WGS sequence"/>
</dbReference>
<dbReference type="AlphaFoldDB" id="A0A1H3K8E1"/>
<dbReference type="OrthoDB" id="5188238at2"/>
<accession>A0A1H3K8E1</accession>
<proteinExistence type="predicted"/>
<dbReference type="RefSeq" id="WP_091553636.1">
    <property type="nucleotide sequence ID" value="NZ_FNPH01000002.1"/>
</dbReference>
<protein>
    <recommendedName>
        <fullName evidence="4">DUF2020 domain-containing protein</fullName>
    </recommendedName>
</protein>
<reference evidence="3" key="1">
    <citation type="submission" date="2016-10" db="EMBL/GenBank/DDBJ databases">
        <authorList>
            <person name="Varghese N."/>
            <person name="Submissions S."/>
        </authorList>
    </citation>
    <scope>NUCLEOTIDE SEQUENCE [LARGE SCALE GENOMIC DNA]</scope>
    <source>
        <strain evidence="3">DSM 45245</strain>
    </source>
</reference>
<dbReference type="STRING" id="405436.SAMN05444365_102392"/>
<dbReference type="EMBL" id="FNPH01000002">
    <property type="protein sequence ID" value="SDY48055.1"/>
    <property type="molecule type" value="Genomic_DNA"/>
</dbReference>
<gene>
    <name evidence="2" type="ORF">SAMN05444365_102392</name>
</gene>
<keyword evidence="3" id="KW-1185">Reference proteome</keyword>